<evidence type="ECO:0000256" key="1">
    <source>
        <dbReference type="ARBA" id="ARBA00004496"/>
    </source>
</evidence>
<evidence type="ECO:0000313" key="5">
    <source>
        <dbReference type="EMBL" id="GGK67494.1"/>
    </source>
</evidence>
<proteinExistence type="inferred from homology"/>
<comment type="similarity">
    <text evidence="2">Belongs to the EspG family.</text>
</comment>
<comment type="caution">
    <text evidence="5">The sequence shown here is derived from an EMBL/GenBank/DDBJ whole genome shotgun (WGS) entry which is preliminary data.</text>
</comment>
<dbReference type="InterPro" id="IPR025734">
    <property type="entry name" value="EspG"/>
</dbReference>
<protein>
    <recommendedName>
        <fullName evidence="7">ESX secretion-associated protein EspG</fullName>
    </recommendedName>
</protein>
<comment type="subcellular location">
    <subcellularLocation>
        <location evidence="1">Cytoplasm</location>
    </subcellularLocation>
</comment>
<dbReference type="Pfam" id="PF14011">
    <property type="entry name" value="ESX-1_EspG"/>
    <property type="match status" value="1"/>
</dbReference>
<reference evidence="5" key="1">
    <citation type="journal article" date="2014" name="Int. J. Syst. Evol. Microbiol.">
        <title>Complete genome sequence of Corynebacterium casei LMG S-19264T (=DSM 44701T), isolated from a smear-ripened cheese.</title>
        <authorList>
            <consortium name="US DOE Joint Genome Institute (JGI-PGF)"/>
            <person name="Walter F."/>
            <person name="Albersmeier A."/>
            <person name="Kalinowski J."/>
            <person name="Ruckert C."/>
        </authorList>
    </citation>
    <scope>NUCLEOTIDE SEQUENCE</scope>
    <source>
        <strain evidence="5">CGMCC 4.7278</strain>
    </source>
</reference>
<accession>A0A917QTB4</accession>
<name>A0A917QTB4_9NOCA</name>
<evidence type="ECO:0000313" key="6">
    <source>
        <dbReference type="Proteomes" id="UP000612956"/>
    </source>
</evidence>
<dbReference type="Proteomes" id="UP000612956">
    <property type="component" value="Unassembled WGS sequence"/>
</dbReference>
<dbReference type="AlphaFoldDB" id="A0A917QTB4"/>
<evidence type="ECO:0000256" key="3">
    <source>
        <dbReference type="ARBA" id="ARBA00022490"/>
    </source>
</evidence>
<evidence type="ECO:0000256" key="2">
    <source>
        <dbReference type="ARBA" id="ARBA00006411"/>
    </source>
</evidence>
<evidence type="ECO:0000256" key="4">
    <source>
        <dbReference type="ARBA" id="ARBA00023186"/>
    </source>
</evidence>
<sequence length="255" mass="28690">MTTWIFPIEDFAALWYAPAADRMLYPLEYLSRFSHMNELLAHRAEVRREWSEQGRLDMDEAEKLTRARQILVAPEAWTEVNGFGQDGAIRFTAARHANHCATAEQSADGERVRLRLTAAEKLTAATAAALPKSPPGTQPPVRFHQADLAPQDPTLVTYSNARTPRDRYRQLRRQPCTSAGTIHLFAGPRDTQGAPQIPATTLEWHDRPGGRYLESGKTTRTIRPGTPRAITEHLTRYLAEILAARADDRFGAYPY</sequence>
<gene>
    <name evidence="5" type="ORF">GCM10011591_44570</name>
</gene>
<keyword evidence="6" id="KW-1185">Reference proteome</keyword>
<keyword evidence="4" id="KW-0143">Chaperone</keyword>
<organism evidence="5 6">
    <name type="scientific">Nocardia camponoti</name>
    <dbReference type="NCBI Taxonomy" id="1616106"/>
    <lineage>
        <taxon>Bacteria</taxon>
        <taxon>Bacillati</taxon>
        <taxon>Actinomycetota</taxon>
        <taxon>Actinomycetes</taxon>
        <taxon>Mycobacteriales</taxon>
        <taxon>Nocardiaceae</taxon>
        <taxon>Nocardia</taxon>
    </lineage>
</organism>
<dbReference type="EMBL" id="BMMW01000006">
    <property type="protein sequence ID" value="GGK67494.1"/>
    <property type="molecule type" value="Genomic_DNA"/>
</dbReference>
<evidence type="ECO:0008006" key="7">
    <source>
        <dbReference type="Google" id="ProtNLM"/>
    </source>
</evidence>
<dbReference type="RefSeq" id="WP_188831019.1">
    <property type="nucleotide sequence ID" value="NZ_BMMW01000006.1"/>
</dbReference>
<keyword evidence="3" id="KW-0963">Cytoplasm</keyword>
<reference evidence="5" key="2">
    <citation type="submission" date="2020-09" db="EMBL/GenBank/DDBJ databases">
        <authorList>
            <person name="Sun Q."/>
            <person name="Zhou Y."/>
        </authorList>
    </citation>
    <scope>NUCLEOTIDE SEQUENCE</scope>
    <source>
        <strain evidence="5">CGMCC 4.7278</strain>
    </source>
</reference>